<evidence type="ECO:0000256" key="8">
    <source>
        <dbReference type="PROSITE-ProRule" id="PRU00108"/>
    </source>
</evidence>
<dbReference type="InterPro" id="IPR009057">
    <property type="entry name" value="Homeodomain-like_sf"/>
</dbReference>
<dbReference type="GO" id="GO:0001654">
    <property type="term" value="P:eye development"/>
    <property type="evidence" value="ECO:0007669"/>
    <property type="project" value="UniProtKB-ARBA"/>
</dbReference>
<feature type="domain" description="Homeobox" evidence="10">
    <location>
        <begin position="50"/>
        <end position="113"/>
    </location>
</feature>
<dbReference type="GO" id="GO:0009887">
    <property type="term" value="P:animal organ morphogenesis"/>
    <property type="evidence" value="ECO:0007669"/>
    <property type="project" value="UniProtKB-ARBA"/>
</dbReference>
<proteinExistence type="inferred from homology"/>
<evidence type="ECO:0000256" key="9">
    <source>
        <dbReference type="SAM" id="MobiDB-lite"/>
    </source>
</evidence>
<dbReference type="AlphaFoldDB" id="A0A1W4XW09"/>
<feature type="region of interest" description="Disordered" evidence="9">
    <location>
        <begin position="193"/>
        <end position="216"/>
    </location>
</feature>
<dbReference type="CDD" id="cd00086">
    <property type="entry name" value="homeodomain"/>
    <property type="match status" value="1"/>
</dbReference>
<evidence type="ECO:0000259" key="10">
    <source>
        <dbReference type="PROSITE" id="PS50071"/>
    </source>
</evidence>
<keyword evidence="3 8" id="KW-0238">DNA-binding</keyword>
<evidence type="ECO:0000313" key="12">
    <source>
        <dbReference type="RefSeq" id="XP_018336620.1"/>
    </source>
</evidence>
<keyword evidence="4 8" id="KW-0371">Homeobox</keyword>
<gene>
    <name evidence="12" type="primary">LOC108745064</name>
</gene>
<dbReference type="SUPFAM" id="SSF46689">
    <property type="entry name" value="Homeodomain-like"/>
    <property type="match status" value="1"/>
</dbReference>
<dbReference type="Proteomes" id="UP000192223">
    <property type="component" value="Unplaced"/>
</dbReference>
<evidence type="ECO:0000256" key="7">
    <source>
        <dbReference type="ARBA" id="ARBA00038021"/>
    </source>
</evidence>
<accession>A0A1W4XW09</accession>
<feature type="region of interest" description="Disordered" evidence="9">
    <location>
        <begin position="122"/>
        <end position="141"/>
    </location>
</feature>
<dbReference type="InterPro" id="IPR008422">
    <property type="entry name" value="KN_HD"/>
</dbReference>
<comment type="similarity">
    <text evidence="7">Belongs to the TALE/TGIF homeobox family.</text>
</comment>
<feature type="compositionally biased region" description="Basic residues" evidence="9">
    <location>
        <begin position="129"/>
        <end position="141"/>
    </location>
</feature>
<dbReference type="RefSeq" id="XP_018336620.1">
    <property type="nucleotide sequence ID" value="XM_018481118.2"/>
</dbReference>
<dbReference type="GO" id="GO:0005634">
    <property type="term" value="C:nucleus"/>
    <property type="evidence" value="ECO:0007669"/>
    <property type="project" value="UniProtKB-SubCell"/>
</dbReference>
<dbReference type="InterPro" id="IPR050224">
    <property type="entry name" value="TALE_homeobox"/>
</dbReference>
<dbReference type="KEGG" id="apln:108745064"/>
<evidence type="ECO:0000256" key="6">
    <source>
        <dbReference type="ARBA" id="ARBA00023242"/>
    </source>
</evidence>
<sequence length="377" mass="43112">MAGVHQEIVDAGEYQTDSSAEENEYASEHEIENDSLVQYIDVPYTNPVESTRRRGRGHLPKDSVKILKNWLYEHRFNAYPSETEKIILSQETNLTVLQVSNWFINARRRYLPEMMRREGYDPDLFTNSRRGKKQRATRISHRDRKHIRLEHSYNHGQMVDSEDENYESTSPKEEKFNPWRTDIHYGLTIDAAHPANRRSDNTLEEQSEDISNSNSSISNMPPSFIVVKSASGKNVVLKVVPHMITDNIEGIEKTLLAKNKSIFVEDATHSGAIKFEGINDNVLEESLVEKEIRIIKSDDNDNTNEISDETFLSENLFDNGIVARSFEEDEGFVNEITIEDCGTVEVAETTVVDCVKHEELLDGDVANCIEIKDENSN</sequence>
<dbReference type="InParanoid" id="A0A1W4XW09"/>
<dbReference type="GO" id="GO:0048646">
    <property type="term" value="P:anatomical structure formation involved in morphogenesis"/>
    <property type="evidence" value="ECO:0007669"/>
    <property type="project" value="UniProtKB-ARBA"/>
</dbReference>
<keyword evidence="2" id="KW-0805">Transcription regulation</keyword>
<evidence type="ECO:0000256" key="4">
    <source>
        <dbReference type="ARBA" id="ARBA00023155"/>
    </source>
</evidence>
<evidence type="ECO:0000256" key="1">
    <source>
        <dbReference type="ARBA" id="ARBA00004123"/>
    </source>
</evidence>
<dbReference type="GO" id="GO:0006355">
    <property type="term" value="P:regulation of DNA-templated transcription"/>
    <property type="evidence" value="ECO:0007669"/>
    <property type="project" value="InterPro"/>
</dbReference>
<protein>
    <submittedName>
        <fullName evidence="12">Homeobox protein Mohawk</fullName>
    </submittedName>
</protein>
<reference evidence="12" key="1">
    <citation type="submission" date="2025-08" db="UniProtKB">
        <authorList>
            <consortium name="RefSeq"/>
        </authorList>
    </citation>
    <scope>IDENTIFICATION</scope>
    <source>
        <tissue evidence="12">Entire body</tissue>
    </source>
</reference>
<feature type="region of interest" description="Disordered" evidence="9">
    <location>
        <begin position="1"/>
        <end position="28"/>
    </location>
</feature>
<dbReference type="Gene3D" id="1.10.10.60">
    <property type="entry name" value="Homeodomain-like"/>
    <property type="match status" value="1"/>
</dbReference>
<keyword evidence="6 8" id="KW-0539">Nucleus</keyword>
<organism evidence="11 12">
    <name type="scientific">Agrilus planipennis</name>
    <name type="common">Emerald ash borer</name>
    <name type="synonym">Agrilus marcopoli</name>
    <dbReference type="NCBI Taxonomy" id="224129"/>
    <lineage>
        <taxon>Eukaryota</taxon>
        <taxon>Metazoa</taxon>
        <taxon>Ecdysozoa</taxon>
        <taxon>Arthropoda</taxon>
        <taxon>Hexapoda</taxon>
        <taxon>Insecta</taxon>
        <taxon>Pterygota</taxon>
        <taxon>Neoptera</taxon>
        <taxon>Endopterygota</taxon>
        <taxon>Coleoptera</taxon>
        <taxon>Polyphaga</taxon>
        <taxon>Elateriformia</taxon>
        <taxon>Buprestoidea</taxon>
        <taxon>Buprestidae</taxon>
        <taxon>Agrilinae</taxon>
        <taxon>Agrilus</taxon>
    </lineage>
</organism>
<evidence type="ECO:0000256" key="5">
    <source>
        <dbReference type="ARBA" id="ARBA00023163"/>
    </source>
</evidence>
<keyword evidence="11" id="KW-1185">Reference proteome</keyword>
<evidence type="ECO:0000256" key="3">
    <source>
        <dbReference type="ARBA" id="ARBA00023125"/>
    </source>
</evidence>
<feature type="DNA-binding region" description="Homeobox" evidence="8">
    <location>
        <begin position="52"/>
        <end position="114"/>
    </location>
</feature>
<dbReference type="GeneID" id="108745064"/>
<dbReference type="FunFam" id="1.10.10.60:FF:000059">
    <property type="entry name" value="TGFB-induced factor homeobox 1"/>
    <property type="match status" value="1"/>
</dbReference>
<comment type="subcellular location">
    <subcellularLocation>
        <location evidence="1 8">Nucleus</location>
    </subcellularLocation>
</comment>
<dbReference type="PROSITE" id="PS50071">
    <property type="entry name" value="HOMEOBOX_2"/>
    <property type="match status" value="1"/>
</dbReference>
<dbReference type="Pfam" id="PF05920">
    <property type="entry name" value="Homeobox_KN"/>
    <property type="match status" value="1"/>
</dbReference>
<dbReference type="PANTHER" id="PTHR11850">
    <property type="entry name" value="HOMEOBOX PROTEIN TRANSCRIPTION FACTORS"/>
    <property type="match status" value="1"/>
</dbReference>
<keyword evidence="5" id="KW-0804">Transcription</keyword>
<evidence type="ECO:0000256" key="2">
    <source>
        <dbReference type="ARBA" id="ARBA00023015"/>
    </source>
</evidence>
<evidence type="ECO:0000313" key="11">
    <source>
        <dbReference type="Proteomes" id="UP000192223"/>
    </source>
</evidence>
<name>A0A1W4XW09_AGRPL</name>
<dbReference type="InterPro" id="IPR001356">
    <property type="entry name" value="HD"/>
</dbReference>
<dbReference type="GO" id="GO:0000987">
    <property type="term" value="F:cis-regulatory region sequence-specific DNA binding"/>
    <property type="evidence" value="ECO:0007669"/>
    <property type="project" value="UniProtKB-ARBA"/>
</dbReference>
<dbReference type="STRING" id="224129.A0A1W4XW09"/>
<dbReference type="OrthoDB" id="10056939at2759"/>
<dbReference type="SMART" id="SM00389">
    <property type="entry name" value="HOX"/>
    <property type="match status" value="1"/>
</dbReference>